<evidence type="ECO:0000313" key="2">
    <source>
        <dbReference type="EMBL" id="KAJ1612441.1"/>
    </source>
</evidence>
<dbReference type="AlphaFoldDB" id="A0A9D5DJ15"/>
<protein>
    <submittedName>
        <fullName evidence="2">Secreted alpha beta hydrolase-like protein</fullName>
    </submittedName>
</protein>
<dbReference type="Proteomes" id="UP001067231">
    <property type="component" value="Unassembled WGS sequence"/>
</dbReference>
<dbReference type="InterPro" id="IPR016035">
    <property type="entry name" value="Acyl_Trfase/lysoPLipase"/>
</dbReference>
<keyword evidence="2" id="KW-0378">Hydrolase</keyword>
<proteinExistence type="predicted"/>
<reference evidence="2" key="1">
    <citation type="submission" date="2022-10" db="EMBL/GenBank/DDBJ databases">
        <title>Adaptive evolution leads to modifications in subtelomeric GC content in a zoonotic Cryptosporidium species.</title>
        <authorList>
            <person name="Li J."/>
            <person name="Feng Y."/>
            <person name="Xiao L."/>
        </authorList>
    </citation>
    <scope>NUCLEOTIDE SEQUENCE</scope>
    <source>
        <strain evidence="2">33844</strain>
    </source>
</reference>
<organism evidence="2">
    <name type="scientific">Cryptosporidium canis</name>
    <dbReference type="NCBI Taxonomy" id="195482"/>
    <lineage>
        <taxon>Eukaryota</taxon>
        <taxon>Sar</taxon>
        <taxon>Alveolata</taxon>
        <taxon>Apicomplexa</taxon>
        <taxon>Conoidasida</taxon>
        <taxon>Coccidia</taxon>
        <taxon>Eucoccidiorida</taxon>
        <taxon>Eimeriorina</taxon>
        <taxon>Cryptosporidiidae</taxon>
        <taxon>Cryptosporidium</taxon>
    </lineage>
</organism>
<dbReference type="Gene3D" id="3.40.1090.10">
    <property type="entry name" value="Cytosolic phospholipase A2 catalytic domain"/>
    <property type="match status" value="1"/>
</dbReference>
<accession>A0A9D5DJ15</accession>
<dbReference type="GO" id="GO:0016787">
    <property type="term" value="F:hydrolase activity"/>
    <property type="evidence" value="ECO:0007669"/>
    <property type="project" value="UniProtKB-KW"/>
</dbReference>
<dbReference type="SUPFAM" id="SSF52151">
    <property type="entry name" value="FabD/lysophospholipase-like"/>
    <property type="match status" value="2"/>
</dbReference>
<name>A0A9D5DJ15_9CRYT</name>
<gene>
    <name evidence="2" type="ORF">OJ253_530</name>
</gene>
<comment type="caution">
    <text evidence="2">The sequence shown here is derived from an EMBL/GenBank/DDBJ whole genome shotgun (WGS) entry which is preliminary data.</text>
</comment>
<dbReference type="EMBL" id="JAPCXC010000007">
    <property type="protein sequence ID" value="KAJ1612441.1"/>
    <property type="molecule type" value="Genomic_DNA"/>
</dbReference>
<dbReference type="OrthoDB" id="338410at2759"/>
<evidence type="ECO:0000256" key="1">
    <source>
        <dbReference type="SAM" id="MobiDB-lite"/>
    </source>
</evidence>
<sequence>MGGHAGRAPGWRVLFIVGILLAVAVERGWVGRRGIFARAIPLKRSELLSIEQCNLVFDKIEPVTLGFLFSKGREVCRSNDNSDHSWQRKLFKAAHPPYLEFHNEIYPSKMNLEMEYLAKTNRSAMLSSMGAGDDHSKCFILGFSGYGNRGMWSAAVAKGLASQFFDNKVPLRWDVVAGISSGGFNALLSSHFVPGGERSESSRLGEGGTDQKPGSYNNSFLFNNTSSRDDELICSNSDKDIKFEFWFNLSGKNKKNLRCYSNKSEISIQDIYSSGDTPSIENELSFTSYLYEIYMRANPSVINDDCTVPTSKDSTRWWSTILYTFTNIGKKPITSFCTLKGWKKFYRDSMLRLVSTRREAIMSATRIFDGTLIHWSLRSIISQIRSRGSDVNKSGSRSQSHEADWAEISEKDASQLADIATASNSVSGVYMPIEVNKEYFVWGGLRGEANLEAAIERCKEIKPGIREEDIVIDFITGAYYREEIFLAGSYVELLGKEHYFGKLFRRIKNYIHKTNAYARPDPPQLFELFNRAWEFITAPSRGMFPIQALKRKYPRVKTRFIIRPKTLRFFPKSSYLFPEHKDKILIMTDGYYMGYNAIIVDSDSIETKNAV</sequence>
<feature type="region of interest" description="Disordered" evidence="1">
    <location>
        <begin position="198"/>
        <end position="217"/>
    </location>
</feature>